<keyword evidence="11" id="KW-0508">mRNA splicing</keyword>
<dbReference type="InterPro" id="IPR000571">
    <property type="entry name" value="Znf_CCCH"/>
</dbReference>
<dbReference type="SMART" id="SM00360">
    <property type="entry name" value="RRM"/>
    <property type="match status" value="1"/>
</dbReference>
<accession>A0A4T0X425</accession>
<feature type="region of interest" description="Disordered" evidence="17">
    <location>
        <begin position="291"/>
        <end position="317"/>
    </location>
</feature>
<sequence length="317" mass="35790">MAESPRSDVIQRKPARIQLNPSLVAENSKPEQTGEVFNIWYSKWTGGENNGKIPRSHSKHRCNVELDSGYTKADKYIEDGKINRSQYFCLYFARGYCCNGKSCQYLHRVPTQNDVFPTTVDCFGREKFSDYRDDMTGIGSFEVVNKTLFVSNISTINSSTEAMIRSSFGEFGNVVNVKVLPNRNSAFVSFRLENQAQFAKEAMQCQSLEASNKSETLHIRWSKSVQSQSSLENQETKVLSIEAAKRMLDSLSQHQANKRFKTNNGEVKVNEVNNSQVLPENTGLDMETISKLGQSRKNENQPTINLIPGYSSDDDSE</sequence>
<evidence type="ECO:0000256" key="13">
    <source>
        <dbReference type="ARBA" id="ARBA00023306"/>
    </source>
</evidence>
<evidence type="ECO:0000256" key="1">
    <source>
        <dbReference type="ARBA" id="ARBA00004123"/>
    </source>
</evidence>
<evidence type="ECO:0000256" key="4">
    <source>
        <dbReference type="ARBA" id="ARBA00017295"/>
    </source>
</evidence>
<dbReference type="Gene3D" id="3.30.70.330">
    <property type="match status" value="1"/>
</dbReference>
<feature type="domain" description="RRM" evidence="18">
    <location>
        <begin position="146"/>
        <end position="224"/>
    </location>
</feature>
<organism evidence="20 21">
    <name type="scientific">Pichia inconspicua</name>
    <dbReference type="NCBI Taxonomy" id="52247"/>
    <lineage>
        <taxon>Eukaryota</taxon>
        <taxon>Fungi</taxon>
        <taxon>Dikarya</taxon>
        <taxon>Ascomycota</taxon>
        <taxon>Saccharomycotina</taxon>
        <taxon>Pichiomycetes</taxon>
        <taxon>Pichiales</taxon>
        <taxon>Pichiaceae</taxon>
        <taxon>Pichia</taxon>
    </lineage>
</organism>
<evidence type="ECO:0000256" key="5">
    <source>
        <dbReference type="ARBA" id="ARBA00022664"/>
    </source>
</evidence>
<feature type="compositionally biased region" description="Polar residues" evidence="17">
    <location>
        <begin position="291"/>
        <end position="304"/>
    </location>
</feature>
<evidence type="ECO:0000256" key="17">
    <source>
        <dbReference type="SAM" id="MobiDB-lite"/>
    </source>
</evidence>
<dbReference type="STRING" id="52247.A0A4T0X425"/>
<comment type="similarity">
    <text evidence="2">Belongs to the RRM CWC2 family.</text>
</comment>
<keyword evidence="5" id="KW-0507">mRNA processing</keyword>
<feature type="zinc finger region" description="C3H1-type" evidence="16">
    <location>
        <begin position="83"/>
        <end position="110"/>
    </location>
</feature>
<evidence type="ECO:0000256" key="7">
    <source>
        <dbReference type="ARBA" id="ARBA00022728"/>
    </source>
</evidence>
<comment type="caution">
    <text evidence="20">The sequence shown here is derived from an EMBL/GenBank/DDBJ whole genome shotgun (WGS) entry which is preliminary data.</text>
</comment>
<proteinExistence type="inferred from homology"/>
<keyword evidence="10 15" id="KW-0694">RNA-binding</keyword>
<keyword evidence="13" id="KW-0131">Cell cycle</keyword>
<dbReference type="PROSITE" id="PS50103">
    <property type="entry name" value="ZF_C3H1"/>
    <property type="match status" value="1"/>
</dbReference>
<dbReference type="InterPro" id="IPR000504">
    <property type="entry name" value="RRM_dom"/>
</dbReference>
<evidence type="ECO:0000259" key="18">
    <source>
        <dbReference type="PROSITE" id="PS50102"/>
    </source>
</evidence>
<comment type="subcellular location">
    <subcellularLocation>
        <location evidence="1">Nucleus</location>
    </subcellularLocation>
</comment>
<keyword evidence="12" id="KW-0539">Nucleus</keyword>
<protein>
    <recommendedName>
        <fullName evidence="4">Pre-mRNA-splicing factor CWC2</fullName>
    </recommendedName>
</protein>
<keyword evidence="8 16" id="KW-0863">Zinc-finger</keyword>
<dbReference type="PANTHER" id="PTHR14089">
    <property type="entry name" value="PRE-MRNA-SPLICING FACTOR RBM22"/>
    <property type="match status" value="1"/>
</dbReference>
<dbReference type="Pfam" id="PF00076">
    <property type="entry name" value="RRM_1"/>
    <property type="match status" value="1"/>
</dbReference>
<dbReference type="InterPro" id="IPR012677">
    <property type="entry name" value="Nucleotide-bd_a/b_plait_sf"/>
</dbReference>
<dbReference type="PANTHER" id="PTHR14089:SF2">
    <property type="entry name" value="PRE-MRNA-SPLICING FACTOR CWC2"/>
    <property type="match status" value="1"/>
</dbReference>
<evidence type="ECO:0000256" key="15">
    <source>
        <dbReference type="PROSITE-ProRule" id="PRU00176"/>
    </source>
</evidence>
<dbReference type="GO" id="GO:0008380">
    <property type="term" value="P:RNA splicing"/>
    <property type="evidence" value="ECO:0007669"/>
    <property type="project" value="UniProtKB-KW"/>
</dbReference>
<dbReference type="Proteomes" id="UP000307173">
    <property type="component" value="Unassembled WGS sequence"/>
</dbReference>
<evidence type="ECO:0000259" key="19">
    <source>
        <dbReference type="PROSITE" id="PS50103"/>
    </source>
</evidence>
<name>A0A4T0X425_9ASCO</name>
<evidence type="ECO:0000256" key="11">
    <source>
        <dbReference type="ARBA" id="ARBA00023187"/>
    </source>
</evidence>
<dbReference type="EMBL" id="SELW01000280">
    <property type="protein sequence ID" value="TID29652.1"/>
    <property type="molecule type" value="Genomic_DNA"/>
</dbReference>
<dbReference type="InterPro" id="IPR036855">
    <property type="entry name" value="Znf_CCCH_sf"/>
</dbReference>
<dbReference type="InterPro" id="IPR032297">
    <property type="entry name" value="Torus"/>
</dbReference>
<evidence type="ECO:0000256" key="8">
    <source>
        <dbReference type="ARBA" id="ARBA00022771"/>
    </source>
</evidence>
<dbReference type="AlphaFoldDB" id="A0A4T0X425"/>
<keyword evidence="6 16" id="KW-0479">Metal-binding</keyword>
<dbReference type="OrthoDB" id="10251848at2759"/>
<evidence type="ECO:0000256" key="10">
    <source>
        <dbReference type="ARBA" id="ARBA00022884"/>
    </source>
</evidence>
<evidence type="ECO:0000256" key="12">
    <source>
        <dbReference type="ARBA" id="ARBA00023242"/>
    </source>
</evidence>
<dbReference type="InterPro" id="IPR035979">
    <property type="entry name" value="RBD_domain_sf"/>
</dbReference>
<evidence type="ECO:0000313" key="21">
    <source>
        <dbReference type="Proteomes" id="UP000307173"/>
    </source>
</evidence>
<evidence type="ECO:0000256" key="6">
    <source>
        <dbReference type="ARBA" id="ARBA00022723"/>
    </source>
</evidence>
<evidence type="ECO:0000256" key="2">
    <source>
        <dbReference type="ARBA" id="ARBA00008024"/>
    </source>
</evidence>
<dbReference type="SUPFAM" id="SSF54928">
    <property type="entry name" value="RNA-binding domain, RBD"/>
    <property type="match status" value="1"/>
</dbReference>
<evidence type="ECO:0000256" key="16">
    <source>
        <dbReference type="PROSITE-ProRule" id="PRU00723"/>
    </source>
</evidence>
<dbReference type="SUPFAM" id="SSF90229">
    <property type="entry name" value="CCCH zinc finger"/>
    <property type="match status" value="1"/>
</dbReference>
<comment type="function">
    <text evidence="14">Involved in the first step of pre-mRNA splicing. Required for cell growth and cell cycle control. Plays a role in the levels of the U1, U4, U5 and U6 snRNAs and the maintenance of the U4/U6 snRNA complex. May provide the link between the 'nineteen complex' NTC spliceosome protein complex and the spliceosome through the U6 snRNA. Associates predominantly with U6 snRNAs in assembled active spliceosomes. Binds directly to the internal stem-loop (ISL) domain of the U6 snRNA and to the pre-mRNA intron near the 5' splice site during the activation and catalytic phases of the spliceosome cycle.</text>
</comment>
<dbReference type="GO" id="GO:0036002">
    <property type="term" value="F:pre-mRNA binding"/>
    <property type="evidence" value="ECO:0007669"/>
    <property type="project" value="TreeGrafter"/>
</dbReference>
<feature type="domain" description="C3H1-type" evidence="19">
    <location>
        <begin position="83"/>
        <end position="110"/>
    </location>
</feature>
<evidence type="ECO:0000313" key="20">
    <source>
        <dbReference type="EMBL" id="TID29652.1"/>
    </source>
</evidence>
<dbReference type="PROSITE" id="PS50102">
    <property type="entry name" value="RRM"/>
    <property type="match status" value="1"/>
</dbReference>
<dbReference type="GO" id="GO:0000974">
    <property type="term" value="C:Prp19 complex"/>
    <property type="evidence" value="ECO:0007669"/>
    <property type="project" value="TreeGrafter"/>
</dbReference>
<dbReference type="InterPro" id="IPR039171">
    <property type="entry name" value="Cwc2/Slt11"/>
</dbReference>
<dbReference type="GO" id="GO:0017070">
    <property type="term" value="F:U6 snRNA binding"/>
    <property type="evidence" value="ECO:0007669"/>
    <property type="project" value="TreeGrafter"/>
</dbReference>
<keyword evidence="9 16" id="KW-0862">Zinc</keyword>
<keyword evidence="21" id="KW-1185">Reference proteome</keyword>
<evidence type="ECO:0000256" key="14">
    <source>
        <dbReference type="ARBA" id="ARBA00025224"/>
    </source>
</evidence>
<dbReference type="GO" id="GO:0071007">
    <property type="term" value="C:U2-type catalytic step 2 spliceosome"/>
    <property type="evidence" value="ECO:0007669"/>
    <property type="project" value="TreeGrafter"/>
</dbReference>
<evidence type="ECO:0000256" key="9">
    <source>
        <dbReference type="ARBA" id="ARBA00022833"/>
    </source>
</evidence>
<dbReference type="GO" id="GO:0071006">
    <property type="term" value="C:U2-type catalytic step 1 spliceosome"/>
    <property type="evidence" value="ECO:0007669"/>
    <property type="project" value="TreeGrafter"/>
</dbReference>
<comment type="subunit">
    <text evidence="3">Associated with the spliceosome.</text>
</comment>
<keyword evidence="7" id="KW-0747">Spliceosome</keyword>
<dbReference type="GO" id="GO:0006397">
    <property type="term" value="P:mRNA processing"/>
    <property type="evidence" value="ECO:0007669"/>
    <property type="project" value="UniProtKB-KW"/>
</dbReference>
<dbReference type="Pfam" id="PF16131">
    <property type="entry name" value="Torus"/>
    <property type="match status" value="1"/>
</dbReference>
<reference evidence="20 21" key="1">
    <citation type="journal article" date="2019" name="Front. Genet.">
        <title>Whole-Genome Sequencing of the Opportunistic Yeast Pathogen Candida inconspicua Uncovers Its Hybrid Origin.</title>
        <authorList>
            <person name="Mixao V."/>
            <person name="Hansen A.P."/>
            <person name="Saus E."/>
            <person name="Boekhout T."/>
            <person name="Lass-Florl C."/>
            <person name="Gabaldon T."/>
        </authorList>
    </citation>
    <scope>NUCLEOTIDE SEQUENCE [LARGE SCALE GENOMIC DNA]</scope>
    <source>
        <strain evidence="20 21">CBS 180</strain>
    </source>
</reference>
<gene>
    <name evidence="20" type="ORF">CANINC_001771</name>
</gene>
<dbReference type="GO" id="GO:0008270">
    <property type="term" value="F:zinc ion binding"/>
    <property type="evidence" value="ECO:0007669"/>
    <property type="project" value="UniProtKB-KW"/>
</dbReference>
<evidence type="ECO:0000256" key="3">
    <source>
        <dbReference type="ARBA" id="ARBA00011524"/>
    </source>
</evidence>